<dbReference type="RefSeq" id="WP_204058524.1">
    <property type="nucleotide sequence ID" value="NZ_BAAAGP010000012.1"/>
</dbReference>
<sequence length="152" mass="17071">MSVEWVDVEELIAGLPSPPYLVPKRTTAGMVAALAKAGFVLCELDGRLISSQEDLLEEVGKALEFPDYYGRNWDAFNDCVRDLPEWGKPKVAVVWHDSDLLLRRNVHDFVRSVTLMHRIAESASAIPFESGDPHLQLEIFYSGEWEAGDSRP</sequence>
<dbReference type="Proteomes" id="UP000603904">
    <property type="component" value="Unassembled WGS sequence"/>
</dbReference>
<dbReference type="InterPro" id="IPR035905">
    <property type="entry name" value="Barstar-like_sf"/>
</dbReference>
<reference evidence="3 4" key="1">
    <citation type="submission" date="2021-01" db="EMBL/GenBank/DDBJ databases">
        <title>Whole genome shotgun sequence of Microbispora corallina NBRC 16416.</title>
        <authorList>
            <person name="Komaki H."/>
            <person name="Tamura T."/>
        </authorList>
    </citation>
    <scope>NUCLEOTIDE SEQUENCE [LARGE SCALE GENOMIC DNA]</scope>
    <source>
        <strain evidence="3 4">NBRC 16416</strain>
    </source>
</reference>
<evidence type="ECO:0000256" key="1">
    <source>
        <dbReference type="ARBA" id="ARBA00006845"/>
    </source>
</evidence>
<comment type="similarity">
    <text evidence="1">Belongs to the barstar family.</text>
</comment>
<accession>A0ABQ4G289</accession>
<comment type="caution">
    <text evidence="3">The sequence shown here is derived from an EMBL/GenBank/DDBJ whole genome shotgun (WGS) entry which is preliminary data.</text>
</comment>
<protein>
    <recommendedName>
        <fullName evidence="2">Barstar (barnase inhibitor) domain-containing protein</fullName>
    </recommendedName>
</protein>
<dbReference type="SUPFAM" id="SSF52038">
    <property type="entry name" value="Barstar-related"/>
    <property type="match status" value="1"/>
</dbReference>
<evidence type="ECO:0000313" key="3">
    <source>
        <dbReference type="EMBL" id="GIH41155.1"/>
    </source>
</evidence>
<organism evidence="3 4">
    <name type="scientific">Microbispora corallina</name>
    <dbReference type="NCBI Taxonomy" id="83302"/>
    <lineage>
        <taxon>Bacteria</taxon>
        <taxon>Bacillati</taxon>
        <taxon>Actinomycetota</taxon>
        <taxon>Actinomycetes</taxon>
        <taxon>Streptosporangiales</taxon>
        <taxon>Streptosporangiaceae</taxon>
        <taxon>Microbispora</taxon>
    </lineage>
</organism>
<dbReference type="Gene3D" id="3.30.370.10">
    <property type="entry name" value="Barstar-like"/>
    <property type="match status" value="1"/>
</dbReference>
<dbReference type="EMBL" id="BOOC01000020">
    <property type="protein sequence ID" value="GIH41155.1"/>
    <property type="molecule type" value="Genomic_DNA"/>
</dbReference>
<feature type="domain" description="Barstar (barnase inhibitor)" evidence="2">
    <location>
        <begin position="41"/>
        <end position="123"/>
    </location>
</feature>
<dbReference type="InterPro" id="IPR000468">
    <property type="entry name" value="Barstar"/>
</dbReference>
<dbReference type="Pfam" id="PF01337">
    <property type="entry name" value="Barstar"/>
    <property type="match status" value="1"/>
</dbReference>
<gene>
    <name evidence="3" type="ORF">Mco01_41550</name>
</gene>
<proteinExistence type="inferred from homology"/>
<evidence type="ECO:0000259" key="2">
    <source>
        <dbReference type="Pfam" id="PF01337"/>
    </source>
</evidence>
<evidence type="ECO:0000313" key="4">
    <source>
        <dbReference type="Proteomes" id="UP000603904"/>
    </source>
</evidence>
<name>A0ABQ4G289_9ACTN</name>
<keyword evidence="4" id="KW-1185">Reference proteome</keyword>